<organism evidence="5">
    <name type="scientific">Roseihalotalea indica</name>
    <dbReference type="NCBI Taxonomy" id="2867963"/>
    <lineage>
        <taxon>Bacteria</taxon>
        <taxon>Pseudomonadati</taxon>
        <taxon>Bacteroidota</taxon>
        <taxon>Cytophagia</taxon>
        <taxon>Cytophagales</taxon>
        <taxon>Catalimonadaceae</taxon>
        <taxon>Roseihalotalea</taxon>
    </lineage>
</organism>
<evidence type="ECO:0000256" key="1">
    <source>
        <dbReference type="ARBA" id="ARBA00023002"/>
    </source>
</evidence>
<dbReference type="SUPFAM" id="SSF55347">
    <property type="entry name" value="Glyceraldehyde-3-phosphate dehydrogenase-like, C-terminal domain"/>
    <property type="match status" value="1"/>
</dbReference>
<dbReference type="InterPro" id="IPR000683">
    <property type="entry name" value="Gfo/Idh/MocA-like_OxRdtase_N"/>
</dbReference>
<feature type="chain" id="PRO_5041433091" evidence="2">
    <location>
        <begin position="19"/>
        <end position="365"/>
    </location>
</feature>
<reference evidence="5" key="1">
    <citation type="journal article" date="2023" name="Comput. Struct. Biotechnol. J.">
        <title>Discovery of a novel marine Bacteroidetes with a rich repertoire of carbohydrate-active enzymes.</title>
        <authorList>
            <person name="Chen B."/>
            <person name="Liu G."/>
            <person name="Chen Q."/>
            <person name="Wang H."/>
            <person name="Liu L."/>
            <person name="Tang K."/>
        </authorList>
    </citation>
    <scope>NUCLEOTIDE SEQUENCE</scope>
    <source>
        <strain evidence="5">TK19036</strain>
    </source>
</reference>
<evidence type="ECO:0000259" key="3">
    <source>
        <dbReference type="Pfam" id="PF01408"/>
    </source>
</evidence>
<dbReference type="GO" id="GO:0000166">
    <property type="term" value="F:nucleotide binding"/>
    <property type="evidence" value="ECO:0007669"/>
    <property type="project" value="InterPro"/>
</dbReference>
<feature type="domain" description="GFO/IDH/MocA-like oxidoreductase" evidence="4">
    <location>
        <begin position="162"/>
        <end position="284"/>
    </location>
</feature>
<sequence>MKWLYILLIMASATNLKAQSKTTNPLRVGVVGLVHSHVHGILGRADKGDIEIVGIVEPNRELAERFSKQYGYSMDLVYDDLEAMLDASQPEAVTAFNTIYDHLEVVEVCAPRGIHVMVEKPLAVSYEHAQKMAKLARQHNIHLLTNYETTWYGSNHEAYRLVHEENAIGDLRKVVVHDGHPGPKEIGVNKEFLDWLTDPKWNGAGALTDFGCYGANLITWLMEGERPTSVTAVTQQIKPDIYPKVDDEATIIVTYPKMQGVIQASWNWPVSRKDMEVYGKTGYVNTINALDMRMRPSEKEPERTLKAKPRPAPYNDPFTFLAGVVKGDIKVKPTDLSALENNLIVVEILDAAIRSAKSGKTVELK</sequence>
<gene>
    <name evidence="5" type="ORF">K4G66_09090</name>
</gene>
<dbReference type="PANTHER" id="PTHR43818">
    <property type="entry name" value="BCDNA.GH03377"/>
    <property type="match status" value="1"/>
</dbReference>
<dbReference type="SUPFAM" id="SSF51735">
    <property type="entry name" value="NAD(P)-binding Rossmann-fold domains"/>
    <property type="match status" value="1"/>
</dbReference>
<dbReference type="Gene3D" id="3.40.50.720">
    <property type="entry name" value="NAD(P)-binding Rossmann-like Domain"/>
    <property type="match status" value="1"/>
</dbReference>
<protein>
    <submittedName>
        <fullName evidence="5">Gfo/Idh/MocA family oxidoreductase</fullName>
    </submittedName>
</protein>
<evidence type="ECO:0000313" key="5">
    <source>
        <dbReference type="EMBL" id="WKN38856.1"/>
    </source>
</evidence>
<evidence type="ECO:0000256" key="2">
    <source>
        <dbReference type="SAM" id="SignalP"/>
    </source>
</evidence>
<dbReference type="PANTHER" id="PTHR43818:SF11">
    <property type="entry name" value="BCDNA.GH03377"/>
    <property type="match status" value="1"/>
</dbReference>
<name>A0AA49GRW7_9BACT</name>
<dbReference type="Gene3D" id="3.30.360.10">
    <property type="entry name" value="Dihydrodipicolinate Reductase, domain 2"/>
    <property type="match status" value="1"/>
</dbReference>
<dbReference type="InterPro" id="IPR050463">
    <property type="entry name" value="Gfo/Idh/MocA_oxidrdct_glycsds"/>
</dbReference>
<dbReference type="AlphaFoldDB" id="A0AA49GRW7"/>
<accession>A0AA49GRW7</accession>
<dbReference type="Pfam" id="PF22725">
    <property type="entry name" value="GFO_IDH_MocA_C3"/>
    <property type="match status" value="1"/>
</dbReference>
<dbReference type="GO" id="GO:0016491">
    <property type="term" value="F:oxidoreductase activity"/>
    <property type="evidence" value="ECO:0007669"/>
    <property type="project" value="UniProtKB-KW"/>
</dbReference>
<dbReference type="EMBL" id="CP120682">
    <property type="protein sequence ID" value="WKN38856.1"/>
    <property type="molecule type" value="Genomic_DNA"/>
</dbReference>
<dbReference type="Pfam" id="PF01408">
    <property type="entry name" value="GFO_IDH_MocA"/>
    <property type="match status" value="1"/>
</dbReference>
<keyword evidence="2" id="KW-0732">Signal</keyword>
<keyword evidence="1" id="KW-0560">Oxidoreductase</keyword>
<proteinExistence type="predicted"/>
<feature type="domain" description="Gfo/Idh/MocA-like oxidoreductase N-terminal" evidence="3">
    <location>
        <begin position="26"/>
        <end position="144"/>
    </location>
</feature>
<reference evidence="5" key="2">
    <citation type="journal article" date="2024" name="Antonie Van Leeuwenhoek">
        <title>Roseihalotalea indica gen. nov., sp. nov., a halophilic Bacteroidetes from mesopelagic Southwest Indian Ocean with higher carbohydrate metabolic potential.</title>
        <authorList>
            <person name="Chen B."/>
            <person name="Zhang M."/>
            <person name="Lin D."/>
            <person name="Ye J."/>
            <person name="Tang K."/>
        </authorList>
    </citation>
    <scope>NUCLEOTIDE SEQUENCE</scope>
    <source>
        <strain evidence="5">TK19036</strain>
    </source>
</reference>
<dbReference type="InterPro" id="IPR036291">
    <property type="entry name" value="NAD(P)-bd_dom_sf"/>
</dbReference>
<feature type="signal peptide" evidence="2">
    <location>
        <begin position="1"/>
        <end position="18"/>
    </location>
</feature>
<evidence type="ECO:0000259" key="4">
    <source>
        <dbReference type="Pfam" id="PF22725"/>
    </source>
</evidence>
<dbReference type="InterPro" id="IPR055170">
    <property type="entry name" value="GFO_IDH_MocA-like_dom"/>
</dbReference>